<proteinExistence type="predicted"/>
<dbReference type="InterPro" id="IPR036249">
    <property type="entry name" value="Thioredoxin-like_sf"/>
</dbReference>
<reference evidence="6 7" key="2">
    <citation type="journal article" date="2018" name="Plant J.">
        <title>The Physcomitrella patens chromosome-scale assembly reveals moss genome structure and evolution.</title>
        <authorList>
            <person name="Lang D."/>
            <person name="Ullrich K.K."/>
            <person name="Murat F."/>
            <person name="Fuchs J."/>
            <person name="Jenkins J."/>
            <person name="Haas F.B."/>
            <person name="Piednoel M."/>
            <person name="Gundlach H."/>
            <person name="Van Bel M."/>
            <person name="Meyberg R."/>
            <person name="Vives C."/>
            <person name="Morata J."/>
            <person name="Symeonidi A."/>
            <person name="Hiss M."/>
            <person name="Muchero W."/>
            <person name="Kamisugi Y."/>
            <person name="Saleh O."/>
            <person name="Blanc G."/>
            <person name="Decker E.L."/>
            <person name="van Gessel N."/>
            <person name="Grimwood J."/>
            <person name="Hayes R.D."/>
            <person name="Graham S.W."/>
            <person name="Gunter L.E."/>
            <person name="McDaniel S.F."/>
            <person name="Hoernstein S.N.W."/>
            <person name="Larsson A."/>
            <person name="Li F.W."/>
            <person name="Perroud P.F."/>
            <person name="Phillips J."/>
            <person name="Ranjan P."/>
            <person name="Rokshar D.S."/>
            <person name="Rothfels C.J."/>
            <person name="Schneider L."/>
            <person name="Shu S."/>
            <person name="Stevenson D.W."/>
            <person name="Thummler F."/>
            <person name="Tillich M."/>
            <person name="Villarreal Aguilar J.C."/>
            <person name="Widiez T."/>
            <person name="Wong G.K."/>
            <person name="Wymore A."/>
            <person name="Zhang Y."/>
            <person name="Zimmer A.D."/>
            <person name="Quatrano R.S."/>
            <person name="Mayer K.F.X."/>
            <person name="Goodstein D."/>
            <person name="Casacuberta J.M."/>
            <person name="Vandepoele K."/>
            <person name="Reski R."/>
            <person name="Cuming A.C."/>
            <person name="Tuskan G.A."/>
            <person name="Maumus F."/>
            <person name="Salse J."/>
            <person name="Schmutz J."/>
            <person name="Rensing S.A."/>
        </authorList>
    </citation>
    <scope>NUCLEOTIDE SEQUENCE [LARGE SCALE GENOMIC DNA]</scope>
    <source>
        <strain evidence="6 7">cv. Gransden 2004</strain>
    </source>
</reference>
<evidence type="ECO:0000256" key="2">
    <source>
        <dbReference type="ARBA" id="ARBA00022982"/>
    </source>
</evidence>
<evidence type="ECO:0000256" key="4">
    <source>
        <dbReference type="ARBA" id="ARBA00023284"/>
    </source>
</evidence>
<gene>
    <name evidence="6" type="primary">LOC112283863</name>
</gene>
<dbReference type="Proteomes" id="UP000006727">
    <property type="component" value="Chromosome 6"/>
</dbReference>
<name>A0A7I3ZVD7_PHYPA</name>
<reference evidence="6" key="3">
    <citation type="submission" date="2020-12" db="UniProtKB">
        <authorList>
            <consortium name="EnsemblPlants"/>
        </authorList>
    </citation>
    <scope>IDENTIFICATION</scope>
</reference>
<keyword evidence="2" id="KW-0249">Electron transport</keyword>
<dbReference type="PROSITE" id="PS00194">
    <property type="entry name" value="THIOREDOXIN_1"/>
    <property type="match status" value="1"/>
</dbReference>
<dbReference type="GeneID" id="112283863"/>
<dbReference type="PANTHER" id="PTHR45663:SF11">
    <property type="entry name" value="GEO12009P1"/>
    <property type="match status" value="1"/>
</dbReference>
<keyword evidence="7" id="KW-1185">Reference proteome</keyword>
<dbReference type="NCBIfam" id="TIGR01068">
    <property type="entry name" value="thioredoxin"/>
    <property type="match status" value="1"/>
</dbReference>
<keyword evidence="4" id="KW-0676">Redox-active center</keyword>
<dbReference type="CDD" id="cd02947">
    <property type="entry name" value="TRX_family"/>
    <property type="match status" value="1"/>
</dbReference>
<dbReference type="PROSITE" id="PS51352">
    <property type="entry name" value="THIOREDOXIN_2"/>
    <property type="match status" value="1"/>
</dbReference>
<dbReference type="RefSeq" id="XP_024378902.1">
    <property type="nucleotide sequence ID" value="XM_024523134.2"/>
</dbReference>
<keyword evidence="3" id="KW-1015">Disulfide bond</keyword>
<dbReference type="InterPro" id="IPR013766">
    <property type="entry name" value="Thioredoxin_domain"/>
</dbReference>
<organism evidence="6 7">
    <name type="scientific">Physcomitrium patens</name>
    <name type="common">Spreading-leaved earth moss</name>
    <name type="synonym">Physcomitrella patens</name>
    <dbReference type="NCBI Taxonomy" id="3218"/>
    <lineage>
        <taxon>Eukaryota</taxon>
        <taxon>Viridiplantae</taxon>
        <taxon>Streptophyta</taxon>
        <taxon>Embryophyta</taxon>
        <taxon>Bryophyta</taxon>
        <taxon>Bryophytina</taxon>
        <taxon>Bryopsida</taxon>
        <taxon>Funariidae</taxon>
        <taxon>Funariales</taxon>
        <taxon>Funariaceae</taxon>
        <taxon>Physcomitrium</taxon>
    </lineage>
</organism>
<evidence type="ECO:0000313" key="6">
    <source>
        <dbReference type="EnsemblPlants" id="PAC:32975380.CDS.1"/>
    </source>
</evidence>
<dbReference type="AlphaFoldDB" id="A0A7I3ZVD7"/>
<reference evidence="6 7" key="1">
    <citation type="journal article" date="2008" name="Science">
        <title>The Physcomitrella genome reveals evolutionary insights into the conquest of land by plants.</title>
        <authorList>
            <person name="Rensing S."/>
            <person name="Lang D."/>
            <person name="Zimmer A."/>
            <person name="Terry A."/>
            <person name="Salamov A."/>
            <person name="Shapiro H."/>
            <person name="Nishiyama T."/>
            <person name="Perroud P.-F."/>
            <person name="Lindquist E."/>
            <person name="Kamisugi Y."/>
            <person name="Tanahashi T."/>
            <person name="Sakakibara K."/>
            <person name="Fujita T."/>
            <person name="Oishi K."/>
            <person name="Shin-I T."/>
            <person name="Kuroki Y."/>
            <person name="Toyoda A."/>
            <person name="Suzuki Y."/>
            <person name="Hashimoto A."/>
            <person name="Yamaguchi K."/>
            <person name="Sugano A."/>
            <person name="Kohara Y."/>
            <person name="Fujiyama A."/>
            <person name="Anterola A."/>
            <person name="Aoki S."/>
            <person name="Ashton N."/>
            <person name="Barbazuk W.B."/>
            <person name="Barker E."/>
            <person name="Bennetzen J."/>
            <person name="Bezanilla M."/>
            <person name="Blankenship R."/>
            <person name="Cho S.H."/>
            <person name="Dutcher S."/>
            <person name="Estelle M."/>
            <person name="Fawcett J.A."/>
            <person name="Gundlach H."/>
            <person name="Hanada K."/>
            <person name="Heyl A."/>
            <person name="Hicks K.A."/>
            <person name="Hugh J."/>
            <person name="Lohr M."/>
            <person name="Mayer K."/>
            <person name="Melkozernov A."/>
            <person name="Murata T."/>
            <person name="Nelson D."/>
            <person name="Pils B."/>
            <person name="Prigge M."/>
            <person name="Reiss B."/>
            <person name="Renner T."/>
            <person name="Rombauts S."/>
            <person name="Rushton P."/>
            <person name="Sanderfoot A."/>
            <person name="Schween G."/>
            <person name="Shiu S.-H."/>
            <person name="Stueber K."/>
            <person name="Theodoulou F.L."/>
            <person name="Tu H."/>
            <person name="Van de Peer Y."/>
            <person name="Verrier P.J."/>
            <person name="Waters E."/>
            <person name="Wood A."/>
            <person name="Yang L."/>
            <person name="Cove D."/>
            <person name="Cuming A."/>
            <person name="Hasebe M."/>
            <person name="Lucas S."/>
            <person name="Mishler D.B."/>
            <person name="Reski R."/>
            <person name="Grigoriev I."/>
            <person name="Quatrano R.S."/>
            <person name="Boore J.L."/>
        </authorList>
    </citation>
    <scope>NUCLEOTIDE SEQUENCE [LARGE SCALE GENOMIC DNA]</scope>
    <source>
        <strain evidence="6 7">cv. Gransden 2004</strain>
    </source>
</reference>
<evidence type="ECO:0000313" key="7">
    <source>
        <dbReference type="Proteomes" id="UP000006727"/>
    </source>
</evidence>
<dbReference type="InterPro" id="IPR005746">
    <property type="entry name" value="Thioredoxin"/>
</dbReference>
<feature type="domain" description="Thioredoxin" evidence="5">
    <location>
        <begin position="71"/>
        <end position="181"/>
    </location>
</feature>
<dbReference type="SUPFAM" id="SSF52833">
    <property type="entry name" value="Thioredoxin-like"/>
    <property type="match status" value="1"/>
</dbReference>
<dbReference type="Gene3D" id="3.40.30.10">
    <property type="entry name" value="Glutaredoxin"/>
    <property type="match status" value="1"/>
</dbReference>
<dbReference type="PRINTS" id="PR00421">
    <property type="entry name" value="THIOREDOXIN"/>
</dbReference>
<accession>A0A7I3ZVD7</accession>
<evidence type="ECO:0000256" key="1">
    <source>
        <dbReference type="ARBA" id="ARBA00022448"/>
    </source>
</evidence>
<dbReference type="EMBL" id="ABEU02000006">
    <property type="status" value="NOT_ANNOTATED_CDS"/>
    <property type="molecule type" value="Genomic_DNA"/>
</dbReference>
<dbReference type="Gramene" id="Pp3c6_10090V3.2">
    <property type="protein sequence ID" value="PAC:32975380.CDS.1"/>
    <property type="gene ID" value="Pp3c6_10090"/>
</dbReference>
<dbReference type="EnsemblPlants" id="Pp3c6_10090V3.2">
    <property type="protein sequence ID" value="PAC:32975380.CDS.1"/>
    <property type="gene ID" value="Pp3c6_10090"/>
</dbReference>
<sequence>MRSHIQLTERVVHLPQRTVTSPHTMHCGFSCLLTMLWVSLDHNIVTPFTVTVCEVDESQSGRTHDHWACCIDVSAVARAVTEATWTELVLNCDTPVLVDFWAPWCGPCRMIAPMIDEIAKQYAGKVRCLKLNTDESPDIATKYGIRSIPTVLVFTRGEKRDSVVGAVPKSTLTSTIDKYISW</sequence>
<dbReference type="GO" id="GO:0015035">
    <property type="term" value="F:protein-disulfide reductase activity"/>
    <property type="evidence" value="ECO:0007669"/>
    <property type="project" value="InterPro"/>
</dbReference>
<dbReference type="Pfam" id="PF00085">
    <property type="entry name" value="Thioredoxin"/>
    <property type="match status" value="1"/>
</dbReference>
<dbReference type="InterPro" id="IPR017937">
    <property type="entry name" value="Thioredoxin_CS"/>
</dbReference>
<dbReference type="FunFam" id="3.40.30.10:FF:000001">
    <property type="entry name" value="Thioredoxin"/>
    <property type="match status" value="1"/>
</dbReference>
<keyword evidence="1" id="KW-0813">Transport</keyword>
<evidence type="ECO:0000256" key="3">
    <source>
        <dbReference type="ARBA" id="ARBA00023157"/>
    </source>
</evidence>
<dbReference type="PANTHER" id="PTHR45663">
    <property type="entry name" value="GEO12009P1"/>
    <property type="match status" value="1"/>
</dbReference>
<protein>
    <recommendedName>
        <fullName evidence="5">Thioredoxin domain-containing protein</fullName>
    </recommendedName>
</protein>
<evidence type="ECO:0000259" key="5">
    <source>
        <dbReference type="PROSITE" id="PS51352"/>
    </source>
</evidence>